<feature type="region of interest" description="Disordered" evidence="1">
    <location>
        <begin position="1"/>
        <end position="20"/>
    </location>
</feature>
<reference evidence="2" key="1">
    <citation type="journal article" date="2020" name="bioRxiv">
        <title>Whole genome comparisons of ergot fungi reveals the divergence and evolution of species within the genus Claviceps are the result of varying mechanisms driving genome evolution and host range expansion.</title>
        <authorList>
            <person name="Wyka S.A."/>
            <person name="Mondo S.J."/>
            <person name="Liu M."/>
            <person name="Dettman J."/>
            <person name="Nalam V."/>
            <person name="Broders K.D."/>
        </authorList>
    </citation>
    <scope>NUCLEOTIDE SEQUENCE</scope>
    <source>
        <strain evidence="2">CCC 602</strain>
    </source>
</reference>
<dbReference type="EMBL" id="SRPW01003471">
    <property type="protein sequence ID" value="KAG5986894.1"/>
    <property type="molecule type" value="Genomic_DNA"/>
</dbReference>
<keyword evidence="3" id="KW-1185">Reference proteome</keyword>
<accession>A0A9P7N510</accession>
<proteinExistence type="predicted"/>
<feature type="compositionally biased region" description="Basic and acidic residues" evidence="1">
    <location>
        <begin position="31"/>
        <end position="42"/>
    </location>
</feature>
<dbReference type="OrthoDB" id="515401at2759"/>
<gene>
    <name evidence="2" type="ORF">E4U43_005303</name>
</gene>
<dbReference type="Proteomes" id="UP000748025">
    <property type="component" value="Unassembled WGS sequence"/>
</dbReference>
<comment type="caution">
    <text evidence="2">The sequence shown here is derived from an EMBL/GenBank/DDBJ whole genome shotgun (WGS) entry which is preliminary data.</text>
</comment>
<sequence>MKKATIKRRKRVIPAAQDEEMTDVADLSEVHRMERTPERGTENDDGSINLGVRRRQEHYTVSIGLAPAENRSSGQTYSLPAASDLAAYHQGTGRSHQVYGYDSEENRLPPISLRAVLSDRQSSISPASFLAPQRKRSFSAAGSDTGSNADFGQESSKRISSIKSILNPSSGDGIDRCGSTHMDDYTLPPLRSAGGLPVARTQSISPGVGISRDMDEQGDQARLDRIKAERRLALQKEADRMREELAAKERELMEL</sequence>
<name>A0A9P7N510_9HYPO</name>
<protein>
    <submittedName>
        <fullName evidence="2">Uncharacterized protein</fullName>
    </submittedName>
</protein>
<feature type="region of interest" description="Disordered" evidence="1">
    <location>
        <begin position="122"/>
        <end position="218"/>
    </location>
</feature>
<feature type="compositionally biased region" description="Basic residues" evidence="1">
    <location>
        <begin position="1"/>
        <end position="12"/>
    </location>
</feature>
<feature type="region of interest" description="Disordered" evidence="1">
    <location>
        <begin position="31"/>
        <end position="51"/>
    </location>
</feature>
<evidence type="ECO:0000256" key="1">
    <source>
        <dbReference type="SAM" id="MobiDB-lite"/>
    </source>
</evidence>
<evidence type="ECO:0000313" key="3">
    <source>
        <dbReference type="Proteomes" id="UP000748025"/>
    </source>
</evidence>
<evidence type="ECO:0000313" key="2">
    <source>
        <dbReference type="EMBL" id="KAG5986894.1"/>
    </source>
</evidence>
<dbReference type="AlphaFoldDB" id="A0A9P7N510"/>
<feature type="compositionally biased region" description="Polar residues" evidence="1">
    <location>
        <begin position="140"/>
        <end position="154"/>
    </location>
</feature>
<organism evidence="2 3">
    <name type="scientific">Claviceps pusilla</name>
    <dbReference type="NCBI Taxonomy" id="123648"/>
    <lineage>
        <taxon>Eukaryota</taxon>
        <taxon>Fungi</taxon>
        <taxon>Dikarya</taxon>
        <taxon>Ascomycota</taxon>
        <taxon>Pezizomycotina</taxon>
        <taxon>Sordariomycetes</taxon>
        <taxon>Hypocreomycetidae</taxon>
        <taxon>Hypocreales</taxon>
        <taxon>Clavicipitaceae</taxon>
        <taxon>Claviceps</taxon>
    </lineage>
</organism>